<name>A0A7W4J9R1_9PROT</name>
<dbReference type="EMBL" id="JABEQH010000023">
    <property type="protein sequence ID" value="MBB2177216.1"/>
    <property type="molecule type" value="Genomic_DNA"/>
</dbReference>
<dbReference type="Proteomes" id="UP000561066">
    <property type="component" value="Unassembled WGS sequence"/>
</dbReference>
<dbReference type="RefSeq" id="WP_182944560.1">
    <property type="nucleotide sequence ID" value="NZ_JABEQH010000023.1"/>
</dbReference>
<comment type="caution">
    <text evidence="1">The sequence shown here is derived from an EMBL/GenBank/DDBJ whole genome shotgun (WGS) entry which is preliminary data.</text>
</comment>
<keyword evidence="2" id="KW-1185">Reference proteome</keyword>
<sequence>MTTLATLPLTRMRVTPNLMTTAIGTILVTSEIGSDTQRIVIRTRMVTERQARPGLLMVQDKLSGYFVPDEDCGAFVRNALDATDLLMPVLKDILPGLRYMDNACVRGDVWHLSDESGTLFAGVAVGSAPLETAISGYARIVDGRIGEIVAARRLTYLGRLDLTVAPGIPTLA</sequence>
<accession>A0A7W4J9R1</accession>
<protein>
    <submittedName>
        <fullName evidence="1">Uncharacterized protein</fullName>
    </submittedName>
</protein>
<reference evidence="1 2" key="1">
    <citation type="submission" date="2020-04" db="EMBL/GenBank/DDBJ databases">
        <title>Description of novel Gluconacetobacter.</title>
        <authorList>
            <person name="Sombolestani A."/>
        </authorList>
    </citation>
    <scope>NUCLEOTIDE SEQUENCE [LARGE SCALE GENOMIC DNA]</scope>
    <source>
        <strain evidence="1 2">LMG 21312</strain>
    </source>
</reference>
<dbReference type="AlphaFoldDB" id="A0A7W4J9R1"/>
<gene>
    <name evidence="1" type="ORF">HLH21_14990</name>
</gene>
<organism evidence="1 2">
    <name type="scientific">Gluconacetobacter johannae</name>
    <dbReference type="NCBI Taxonomy" id="112140"/>
    <lineage>
        <taxon>Bacteria</taxon>
        <taxon>Pseudomonadati</taxon>
        <taxon>Pseudomonadota</taxon>
        <taxon>Alphaproteobacteria</taxon>
        <taxon>Acetobacterales</taxon>
        <taxon>Acetobacteraceae</taxon>
        <taxon>Gluconacetobacter</taxon>
    </lineage>
</organism>
<evidence type="ECO:0000313" key="2">
    <source>
        <dbReference type="Proteomes" id="UP000561066"/>
    </source>
</evidence>
<proteinExistence type="predicted"/>
<evidence type="ECO:0000313" key="1">
    <source>
        <dbReference type="EMBL" id="MBB2177216.1"/>
    </source>
</evidence>